<dbReference type="AlphaFoldDB" id="A0AAV5HTC4"/>
<comment type="similarity">
    <text evidence="1">Belongs to the LTV1 family.</text>
</comment>
<reference evidence="3 4" key="1">
    <citation type="journal article" date="2021" name="Commun. Biol.">
        <title>The genome of Shorea leprosula (Dipterocarpaceae) highlights the ecological relevance of drought in aseasonal tropical rainforests.</title>
        <authorList>
            <person name="Ng K.K.S."/>
            <person name="Kobayashi M.J."/>
            <person name="Fawcett J.A."/>
            <person name="Hatakeyama M."/>
            <person name="Paape T."/>
            <person name="Ng C.H."/>
            <person name="Ang C.C."/>
            <person name="Tnah L.H."/>
            <person name="Lee C.T."/>
            <person name="Nishiyama T."/>
            <person name="Sese J."/>
            <person name="O'Brien M.J."/>
            <person name="Copetti D."/>
            <person name="Mohd Noor M.I."/>
            <person name="Ong R.C."/>
            <person name="Putra M."/>
            <person name="Sireger I.Z."/>
            <person name="Indrioko S."/>
            <person name="Kosugi Y."/>
            <person name="Izuno A."/>
            <person name="Isagi Y."/>
            <person name="Lee S.L."/>
            <person name="Shimizu K.K."/>
        </authorList>
    </citation>
    <scope>NUCLEOTIDE SEQUENCE [LARGE SCALE GENOMIC DNA]</scope>
    <source>
        <strain evidence="3">214</strain>
    </source>
</reference>
<feature type="region of interest" description="Disordered" evidence="2">
    <location>
        <begin position="458"/>
        <end position="507"/>
    </location>
</feature>
<dbReference type="PANTHER" id="PTHR21531">
    <property type="entry name" value="LOW-TEMPERATURE VIABILITY PROTEIN LTV1-RELATED"/>
    <property type="match status" value="1"/>
</dbReference>
<proteinExistence type="inferred from homology"/>
<sequence length="536" mass="60293">MGKKKKFIDKKKSATFQLLARDSSDPNYDETPGSERVFVRVDNNPVAAEAVFQGDNHQHDQEIPYYDDSRFDDAPDDDNDGEDCHRLIGSSTRVSTTETGRLPEQVRREILELGFPDDGYNYLLHLREIKNTGGGSVFYHNPKFKLDQLPRDVKAYDASRLRISEAKEDQSENSIYSVASKTVNVRVQKAVDPEVVALLDDSDASRFGSDVEDLEEDFVVIANMPEEREGDDVVSDRKLNLVQESEILVNEGNSKTSHSGNQEVVEVINHRVEEKEKPRARRLLDEQFDKLELQEYGSGDDDCDYDGCEDEGEEVLAEKLKNVLNDHSMEDLELDDKYVGPADLLKANERPISKESLDNAADILRRCAEYAKKYENGSEDDKVAVVEESSDESEQWDCETIISTYSNLDNHPGKIGAPAIARRKKLVEAVFGSLSATSPVISLRGKEKLPVDHLPHSKKTAADKVTGVGGSNTEQLKRRPHGHETKEEKKERKAAVKEERREARKVKKEMKGLYRCEAQRAQKVAAITGPSSIHLM</sequence>
<dbReference type="EMBL" id="BPVZ01000004">
    <property type="protein sequence ID" value="GKU90045.1"/>
    <property type="molecule type" value="Genomic_DNA"/>
</dbReference>
<organism evidence="3 4">
    <name type="scientific">Rubroshorea leprosula</name>
    <dbReference type="NCBI Taxonomy" id="152421"/>
    <lineage>
        <taxon>Eukaryota</taxon>
        <taxon>Viridiplantae</taxon>
        <taxon>Streptophyta</taxon>
        <taxon>Embryophyta</taxon>
        <taxon>Tracheophyta</taxon>
        <taxon>Spermatophyta</taxon>
        <taxon>Magnoliopsida</taxon>
        <taxon>eudicotyledons</taxon>
        <taxon>Gunneridae</taxon>
        <taxon>Pentapetalae</taxon>
        <taxon>rosids</taxon>
        <taxon>malvids</taxon>
        <taxon>Malvales</taxon>
        <taxon>Dipterocarpaceae</taxon>
        <taxon>Rubroshorea</taxon>
    </lineage>
</organism>
<protein>
    <recommendedName>
        <fullName evidence="5">Protein LTV1 homolog</fullName>
    </recommendedName>
</protein>
<dbReference type="GO" id="GO:0005829">
    <property type="term" value="C:cytosol"/>
    <property type="evidence" value="ECO:0007669"/>
    <property type="project" value="TreeGrafter"/>
</dbReference>
<dbReference type="GO" id="GO:0042274">
    <property type="term" value="P:ribosomal small subunit biogenesis"/>
    <property type="evidence" value="ECO:0007669"/>
    <property type="project" value="InterPro"/>
</dbReference>
<keyword evidence="4" id="KW-1185">Reference proteome</keyword>
<dbReference type="GO" id="GO:0005634">
    <property type="term" value="C:nucleus"/>
    <property type="evidence" value="ECO:0007669"/>
    <property type="project" value="TreeGrafter"/>
</dbReference>
<dbReference type="GO" id="GO:0030688">
    <property type="term" value="C:preribosome, small subunit precursor"/>
    <property type="evidence" value="ECO:0007669"/>
    <property type="project" value="TreeGrafter"/>
</dbReference>
<comment type="caution">
    <text evidence="3">The sequence shown here is derived from an EMBL/GenBank/DDBJ whole genome shotgun (WGS) entry which is preliminary data.</text>
</comment>
<name>A0AAV5HTC4_9ROSI</name>
<evidence type="ECO:0000256" key="1">
    <source>
        <dbReference type="ARBA" id="ARBA00009078"/>
    </source>
</evidence>
<evidence type="ECO:0000313" key="3">
    <source>
        <dbReference type="EMBL" id="GKU90045.1"/>
    </source>
</evidence>
<gene>
    <name evidence="3" type="ORF">SLEP1_g4092</name>
</gene>
<feature type="compositionally biased region" description="Basic and acidic residues" evidence="2">
    <location>
        <begin position="482"/>
        <end position="502"/>
    </location>
</feature>
<dbReference type="GO" id="GO:0000056">
    <property type="term" value="P:ribosomal small subunit export from nucleus"/>
    <property type="evidence" value="ECO:0007669"/>
    <property type="project" value="TreeGrafter"/>
</dbReference>
<dbReference type="Proteomes" id="UP001054252">
    <property type="component" value="Unassembled WGS sequence"/>
</dbReference>
<dbReference type="Pfam" id="PF04180">
    <property type="entry name" value="LTV"/>
    <property type="match status" value="1"/>
</dbReference>
<dbReference type="PANTHER" id="PTHR21531:SF0">
    <property type="entry name" value="PROTEIN LTV1 HOMOLOG"/>
    <property type="match status" value="1"/>
</dbReference>
<evidence type="ECO:0000313" key="4">
    <source>
        <dbReference type="Proteomes" id="UP001054252"/>
    </source>
</evidence>
<dbReference type="InterPro" id="IPR007307">
    <property type="entry name" value="Ltv1"/>
</dbReference>
<accession>A0AAV5HTC4</accession>
<evidence type="ECO:0008006" key="5">
    <source>
        <dbReference type="Google" id="ProtNLM"/>
    </source>
</evidence>
<evidence type="ECO:0000256" key="2">
    <source>
        <dbReference type="SAM" id="MobiDB-lite"/>
    </source>
</evidence>